<dbReference type="Gene3D" id="3.50.50.60">
    <property type="entry name" value="FAD/NAD(P)-binding domain"/>
    <property type="match status" value="2"/>
</dbReference>
<dbReference type="PANTHER" id="PTHR13847:SF289">
    <property type="entry name" value="GLYCINE OXIDASE"/>
    <property type="match status" value="1"/>
</dbReference>
<proteinExistence type="predicted"/>
<dbReference type="GO" id="GO:0005737">
    <property type="term" value="C:cytoplasm"/>
    <property type="evidence" value="ECO:0007669"/>
    <property type="project" value="TreeGrafter"/>
</dbReference>
<dbReference type="InterPro" id="IPR006076">
    <property type="entry name" value="FAD-dep_OxRdtase"/>
</dbReference>
<accession>A0A3G8ZPN1</accession>
<evidence type="ECO:0000259" key="2">
    <source>
        <dbReference type="Pfam" id="PF01266"/>
    </source>
</evidence>
<keyword evidence="1" id="KW-0560">Oxidoreductase</keyword>
<evidence type="ECO:0000313" key="4">
    <source>
        <dbReference type="Proteomes" id="UP000268084"/>
    </source>
</evidence>
<dbReference type="Pfam" id="PF01266">
    <property type="entry name" value="DAO"/>
    <property type="match status" value="1"/>
</dbReference>
<gene>
    <name evidence="3" type="ORF">EH165_11995</name>
</gene>
<dbReference type="OrthoDB" id="9806257at2"/>
<feature type="domain" description="FAD dependent oxidoreductase" evidence="2">
    <location>
        <begin position="14"/>
        <end position="402"/>
    </location>
</feature>
<dbReference type="SUPFAM" id="SSF51905">
    <property type="entry name" value="FAD/NAD(P)-binding domain"/>
    <property type="match status" value="1"/>
</dbReference>
<dbReference type="InterPro" id="IPR036188">
    <property type="entry name" value="FAD/NAD-bd_sf"/>
</dbReference>
<sequence>MKLSNTEPIKPQRAVVVGAGMVGLSTAWFLQDAGVEVVVIDREGVAAGSSWGNAGWISPGLAIPLAEPSVLRYGVKALLDKNSPLYIPFKVDPALWRFMLGFARRCTMSTWRKTMASYVPVNQMAIAGFDELAAGGVTAPTLDAPIMAAFAKESDSGGLIAEIGHIREAGLDLLVETIDGAALRAQVPIVAGDVEMAIKISGQQYINPGEYLKSLAASFVAKGGQIKTGSAVRTINAADGGVVVEMADGAPVRGDAVVIATGAWLPDLAKQFGVKVPMVAGRGYSFSVPVEKSVPCPVYFPLQRIACTPLGDRLRVAGTMEFRNADDPIYQARVESIVTAGRPLLTGVDWDNRQDTWVGSRPVTVDSLPLVGATKVPGVYVAGGHGMWGVSLGPITGKLLAEQMMTGKVPAALAPFNPVR</sequence>
<protein>
    <submittedName>
        <fullName evidence="3">FAD-dependent oxidoreductase</fullName>
    </submittedName>
</protein>
<reference evidence="3 4" key="2">
    <citation type="submission" date="2018-12" db="EMBL/GenBank/DDBJ databases">
        <title>Nakamurella antarcticus sp. nov., isolated from Antarctica South Shetland Islands soil.</title>
        <authorList>
            <person name="Peng F."/>
        </authorList>
    </citation>
    <scope>NUCLEOTIDE SEQUENCE [LARGE SCALE GENOMIC DNA]</scope>
    <source>
        <strain evidence="3 4">S14-144</strain>
    </source>
</reference>
<evidence type="ECO:0000313" key="3">
    <source>
        <dbReference type="EMBL" id="AZI58747.1"/>
    </source>
</evidence>
<organism evidence="3 4">
    <name type="scientific">Nakamurella antarctica</name>
    <dbReference type="NCBI Taxonomy" id="1902245"/>
    <lineage>
        <taxon>Bacteria</taxon>
        <taxon>Bacillati</taxon>
        <taxon>Actinomycetota</taxon>
        <taxon>Actinomycetes</taxon>
        <taxon>Nakamurellales</taxon>
        <taxon>Nakamurellaceae</taxon>
        <taxon>Nakamurella</taxon>
    </lineage>
</organism>
<reference evidence="3 4" key="1">
    <citation type="submission" date="2018-11" db="EMBL/GenBank/DDBJ databases">
        <authorList>
            <person name="Da X."/>
        </authorList>
    </citation>
    <scope>NUCLEOTIDE SEQUENCE [LARGE SCALE GENOMIC DNA]</scope>
    <source>
        <strain evidence="3 4">S14-144</strain>
    </source>
</reference>
<dbReference type="RefSeq" id="WP_124799652.1">
    <property type="nucleotide sequence ID" value="NZ_CP034170.1"/>
</dbReference>
<dbReference type="KEGG" id="nak:EH165_11995"/>
<dbReference type="Proteomes" id="UP000268084">
    <property type="component" value="Chromosome"/>
</dbReference>
<dbReference type="AlphaFoldDB" id="A0A3G8ZPN1"/>
<dbReference type="GO" id="GO:0016491">
    <property type="term" value="F:oxidoreductase activity"/>
    <property type="evidence" value="ECO:0007669"/>
    <property type="project" value="UniProtKB-KW"/>
</dbReference>
<dbReference type="SUPFAM" id="SSF54373">
    <property type="entry name" value="FAD-linked reductases, C-terminal domain"/>
    <property type="match status" value="1"/>
</dbReference>
<dbReference type="EMBL" id="CP034170">
    <property type="protein sequence ID" value="AZI58747.1"/>
    <property type="molecule type" value="Genomic_DNA"/>
</dbReference>
<evidence type="ECO:0000256" key="1">
    <source>
        <dbReference type="ARBA" id="ARBA00023002"/>
    </source>
</evidence>
<name>A0A3G8ZPN1_9ACTN</name>
<dbReference type="Gene3D" id="3.30.9.10">
    <property type="entry name" value="D-Amino Acid Oxidase, subunit A, domain 2"/>
    <property type="match status" value="1"/>
</dbReference>
<keyword evidence="4" id="KW-1185">Reference proteome</keyword>
<dbReference type="PANTHER" id="PTHR13847">
    <property type="entry name" value="SARCOSINE DEHYDROGENASE-RELATED"/>
    <property type="match status" value="1"/>
</dbReference>